<dbReference type="AlphaFoldDB" id="A0A834SY21"/>
<evidence type="ECO:0000313" key="2">
    <source>
        <dbReference type="Proteomes" id="UP000634136"/>
    </source>
</evidence>
<dbReference type="OrthoDB" id="566010at2759"/>
<sequence>MYANTSSLDTASAIETERMEAQSVERKALNLVVVGSSPTRLGGENGLRKTQNPQVMMSLWSLTPPSYLGGHEAERLNEGRAAMVGFFLAYVVDGLSGVGVVDQMNNLLCKTLMVIAIVGVLAIRKNEDVDNLKKLLEETTFYDKQWQATW</sequence>
<name>A0A834SY21_9FABA</name>
<comment type="caution">
    <text evidence="1">The sequence shown here is derived from an EMBL/GenBank/DDBJ whole genome shotgun (WGS) entry which is preliminary data.</text>
</comment>
<keyword evidence="2" id="KW-1185">Reference proteome</keyword>
<gene>
    <name evidence="1" type="ORF">G2W53_036790</name>
</gene>
<protein>
    <submittedName>
        <fullName evidence="1">Light-harvesting complex-like protein 3 isotype 2, chloroplastic</fullName>
    </submittedName>
</protein>
<proteinExistence type="predicted"/>
<organism evidence="1 2">
    <name type="scientific">Senna tora</name>
    <dbReference type="NCBI Taxonomy" id="362788"/>
    <lineage>
        <taxon>Eukaryota</taxon>
        <taxon>Viridiplantae</taxon>
        <taxon>Streptophyta</taxon>
        <taxon>Embryophyta</taxon>
        <taxon>Tracheophyta</taxon>
        <taxon>Spermatophyta</taxon>
        <taxon>Magnoliopsida</taxon>
        <taxon>eudicotyledons</taxon>
        <taxon>Gunneridae</taxon>
        <taxon>Pentapetalae</taxon>
        <taxon>rosids</taxon>
        <taxon>fabids</taxon>
        <taxon>Fabales</taxon>
        <taxon>Fabaceae</taxon>
        <taxon>Caesalpinioideae</taxon>
        <taxon>Cassia clade</taxon>
        <taxon>Senna</taxon>
    </lineage>
</organism>
<reference evidence="1" key="1">
    <citation type="submission" date="2020-09" db="EMBL/GenBank/DDBJ databases">
        <title>Genome-Enabled Discovery of Anthraquinone Biosynthesis in Senna tora.</title>
        <authorList>
            <person name="Kang S.-H."/>
            <person name="Pandey R.P."/>
            <person name="Lee C.-M."/>
            <person name="Sim J.-S."/>
            <person name="Jeong J.-T."/>
            <person name="Choi B.-S."/>
            <person name="Jung M."/>
            <person name="Ginzburg D."/>
            <person name="Zhao K."/>
            <person name="Won S.Y."/>
            <person name="Oh T.-J."/>
            <person name="Yu Y."/>
            <person name="Kim N.-H."/>
            <person name="Lee O.R."/>
            <person name="Lee T.-H."/>
            <person name="Bashyal P."/>
            <person name="Kim T.-S."/>
            <person name="Lee W.-H."/>
            <person name="Kawkins C."/>
            <person name="Kim C.-K."/>
            <person name="Kim J.S."/>
            <person name="Ahn B.O."/>
            <person name="Rhee S.Y."/>
            <person name="Sohng J.K."/>
        </authorList>
    </citation>
    <scope>NUCLEOTIDE SEQUENCE</scope>
    <source>
        <tissue evidence="1">Leaf</tissue>
    </source>
</reference>
<accession>A0A834SY21</accession>
<dbReference type="SUPFAM" id="SSF103511">
    <property type="entry name" value="Chlorophyll a-b binding protein"/>
    <property type="match status" value="1"/>
</dbReference>
<dbReference type="EMBL" id="JAAIUW010000011">
    <property type="protein sequence ID" value="KAF7810047.1"/>
    <property type="molecule type" value="Genomic_DNA"/>
</dbReference>
<dbReference type="Proteomes" id="UP000634136">
    <property type="component" value="Unassembled WGS sequence"/>
</dbReference>
<evidence type="ECO:0000313" key="1">
    <source>
        <dbReference type="EMBL" id="KAF7810047.1"/>
    </source>
</evidence>